<accession>A0A5C5YP30</accession>
<dbReference type="Pfam" id="PF12679">
    <property type="entry name" value="ABC2_membrane_2"/>
    <property type="match status" value="1"/>
</dbReference>
<dbReference type="GO" id="GO:0140359">
    <property type="term" value="F:ABC-type transporter activity"/>
    <property type="evidence" value="ECO:0007669"/>
    <property type="project" value="InterPro"/>
</dbReference>
<organism evidence="2 3">
    <name type="scientific">Novipirellula herctigrandis</name>
    <dbReference type="NCBI Taxonomy" id="2527986"/>
    <lineage>
        <taxon>Bacteria</taxon>
        <taxon>Pseudomonadati</taxon>
        <taxon>Planctomycetota</taxon>
        <taxon>Planctomycetia</taxon>
        <taxon>Pirellulales</taxon>
        <taxon>Pirellulaceae</taxon>
        <taxon>Novipirellula</taxon>
    </lineage>
</organism>
<keyword evidence="1" id="KW-0812">Transmembrane</keyword>
<gene>
    <name evidence="2" type="ORF">CA13_70990</name>
</gene>
<keyword evidence="3" id="KW-1185">Reference proteome</keyword>
<dbReference type="EMBL" id="SJPJ01000002">
    <property type="protein sequence ID" value="TWT76603.1"/>
    <property type="molecule type" value="Genomic_DNA"/>
</dbReference>
<evidence type="ECO:0000256" key="1">
    <source>
        <dbReference type="SAM" id="Phobius"/>
    </source>
</evidence>
<proteinExistence type="predicted"/>
<sequence length="778" mass="86564">MKRLLPYVAVIIDSFHSALSSRILWIAFFAIWLLLGALAPIGYREDYTTTFVDRDLDNASRLKAMLAQGLADSSKTNQPVGRIARALPEDLKRQLRQVGEGEDVRIWYSTLSDALNELFDDDSWYDAQAWQSTVRLRELRVLDESLDGQLSDSQRKRQTRLRIEAALPGVFEGRSARSIRMTYAGFDFPARLAIDKTQFLIVLNQMVFPTIIKWLLGYILVFLGILVTASIVPDMLQPGSLHLLLSKPISRWMLLISKFIGGCAFVCLCVVQLVVGLYFIAGLRLDVWNARLLLSIPVFVFVFAVFYSVSVFAGLRWRSPILAIGVTCIFAVFCIVIGWVGGLFDAFVSRPDSIKTVALSGDQVFVTTRGEGLLRWQEETSQWEEIFESEAIGSDRVLPPVTLNDGSIATAHVDGGRMNVFGMGAFDLLVLSEANQWRPQPSLRLPTATTRLLVGADDIVAANTSDIAITSQRKVKQAIDPDSKAASDKTKAKPDWMAKLSNMMGVPTEGFENLLPSSIVLSPPRTLAIDSSGNRLALLSGKQLYLLERRPEVEPSWTITASKTLAGELPRIASLAINQSHLLLATEKNELMLFANGSLTDPVSIEIPNDLTPLLVISLDDARRFAVLTSDQRCRILSHSDATSEWDWQKTLPNSKIETIGFDPRTQRFVLAHHVDRIDVLDSQTLSPRRQLRPQLSTWRKVSRYLITPLRTITPQTGEVGGTIAAIISGESAVTMHRDGSGPAEQIRYKILSPILSCGIFIIAMISLSCYYFTRRDF</sequence>
<reference evidence="2 3" key="1">
    <citation type="submission" date="2019-02" db="EMBL/GenBank/DDBJ databases">
        <title>Deep-cultivation of Planctomycetes and their phenomic and genomic characterization uncovers novel biology.</title>
        <authorList>
            <person name="Wiegand S."/>
            <person name="Jogler M."/>
            <person name="Boedeker C."/>
            <person name="Pinto D."/>
            <person name="Vollmers J."/>
            <person name="Rivas-Marin E."/>
            <person name="Kohn T."/>
            <person name="Peeters S.H."/>
            <person name="Heuer A."/>
            <person name="Rast P."/>
            <person name="Oberbeckmann S."/>
            <person name="Bunk B."/>
            <person name="Jeske O."/>
            <person name="Meyerdierks A."/>
            <person name="Storesund J.E."/>
            <person name="Kallscheuer N."/>
            <person name="Luecker S."/>
            <person name="Lage O.M."/>
            <person name="Pohl T."/>
            <person name="Merkel B.J."/>
            <person name="Hornburger P."/>
            <person name="Mueller R.-W."/>
            <person name="Bruemmer F."/>
            <person name="Labrenz M."/>
            <person name="Spormann A.M."/>
            <person name="Op Den Camp H."/>
            <person name="Overmann J."/>
            <person name="Amann R."/>
            <person name="Jetten M.S.M."/>
            <person name="Mascher T."/>
            <person name="Medema M.H."/>
            <person name="Devos D.P."/>
            <person name="Kaster A.-K."/>
            <person name="Ovreas L."/>
            <person name="Rohde M."/>
            <person name="Galperin M.Y."/>
            <person name="Jogler C."/>
        </authorList>
    </citation>
    <scope>NUCLEOTIDE SEQUENCE [LARGE SCALE GENOMIC DNA]</scope>
    <source>
        <strain evidence="2 3">CA13</strain>
    </source>
</reference>
<keyword evidence="1" id="KW-0472">Membrane</keyword>
<evidence type="ECO:0000313" key="2">
    <source>
        <dbReference type="EMBL" id="TWT76603.1"/>
    </source>
</evidence>
<dbReference type="GO" id="GO:0005886">
    <property type="term" value="C:plasma membrane"/>
    <property type="evidence" value="ECO:0007669"/>
    <property type="project" value="UniProtKB-SubCell"/>
</dbReference>
<name>A0A5C5YP30_9BACT</name>
<feature type="transmembrane region" description="Helical" evidence="1">
    <location>
        <begin position="292"/>
        <end position="315"/>
    </location>
</feature>
<feature type="transmembrane region" description="Helical" evidence="1">
    <location>
        <begin position="252"/>
        <end position="280"/>
    </location>
</feature>
<dbReference type="SUPFAM" id="SSF50998">
    <property type="entry name" value="Quinoprotein alcohol dehydrogenase-like"/>
    <property type="match status" value="1"/>
</dbReference>
<feature type="transmembrane region" description="Helical" evidence="1">
    <location>
        <begin position="214"/>
        <end position="232"/>
    </location>
</feature>
<dbReference type="Proteomes" id="UP000315010">
    <property type="component" value="Unassembled WGS sequence"/>
</dbReference>
<dbReference type="RefSeq" id="WP_419195273.1">
    <property type="nucleotide sequence ID" value="NZ_SJPJ01000002.1"/>
</dbReference>
<keyword evidence="1" id="KW-1133">Transmembrane helix</keyword>
<evidence type="ECO:0000313" key="3">
    <source>
        <dbReference type="Proteomes" id="UP000315010"/>
    </source>
</evidence>
<feature type="transmembrane region" description="Helical" evidence="1">
    <location>
        <begin position="23"/>
        <end position="43"/>
    </location>
</feature>
<dbReference type="InterPro" id="IPR011047">
    <property type="entry name" value="Quinoprotein_ADH-like_sf"/>
</dbReference>
<dbReference type="AlphaFoldDB" id="A0A5C5YP30"/>
<feature type="transmembrane region" description="Helical" evidence="1">
    <location>
        <begin position="321"/>
        <end position="344"/>
    </location>
</feature>
<comment type="caution">
    <text evidence="2">The sequence shown here is derived from an EMBL/GenBank/DDBJ whole genome shotgun (WGS) entry which is preliminary data.</text>
</comment>
<protein>
    <submittedName>
        <fullName evidence="2">ABC-2 family transporter protein</fullName>
    </submittedName>
</protein>
<feature type="transmembrane region" description="Helical" evidence="1">
    <location>
        <begin position="751"/>
        <end position="774"/>
    </location>
</feature>